<evidence type="ECO:0000256" key="5">
    <source>
        <dbReference type="ARBA" id="ARBA00022737"/>
    </source>
</evidence>
<dbReference type="Proteomes" id="UP001165296">
    <property type="component" value="Unassembled WGS sequence"/>
</dbReference>
<evidence type="ECO:0000256" key="7">
    <source>
        <dbReference type="ARBA" id="ARBA00023054"/>
    </source>
</evidence>
<evidence type="ECO:0000259" key="10">
    <source>
        <dbReference type="Pfam" id="PF13304"/>
    </source>
</evidence>
<evidence type="ECO:0000256" key="2">
    <source>
        <dbReference type="ARBA" id="ARBA00009622"/>
    </source>
</evidence>
<dbReference type="EMBL" id="JAJADR010000002">
    <property type="protein sequence ID" value="MCB2408616.1"/>
    <property type="molecule type" value="Genomic_DNA"/>
</dbReference>
<keyword evidence="3" id="KW-0963">Cytoplasm</keyword>
<name>A0ABS8ATC9_9BACT</name>
<keyword evidence="5" id="KW-0677">Repeat</keyword>
<evidence type="ECO:0000313" key="12">
    <source>
        <dbReference type="Proteomes" id="UP001165296"/>
    </source>
</evidence>
<dbReference type="Pfam" id="PF13304">
    <property type="entry name" value="AAA_21"/>
    <property type="match status" value="1"/>
</dbReference>
<dbReference type="RefSeq" id="WP_226175810.1">
    <property type="nucleotide sequence ID" value="NZ_JAJADR010000002.1"/>
</dbReference>
<evidence type="ECO:0000256" key="9">
    <source>
        <dbReference type="ARBA" id="ARBA00023212"/>
    </source>
</evidence>
<evidence type="ECO:0000313" key="11">
    <source>
        <dbReference type="EMBL" id="MCB2408616.1"/>
    </source>
</evidence>
<comment type="similarity">
    <text evidence="2">Belongs to the kinesin light chain family.</text>
</comment>
<keyword evidence="6" id="KW-0802">TPR repeat</keyword>
<keyword evidence="4" id="KW-0493">Microtubule</keyword>
<dbReference type="InterPro" id="IPR011990">
    <property type="entry name" value="TPR-like_helical_dom_sf"/>
</dbReference>
<dbReference type="PRINTS" id="PR00381">
    <property type="entry name" value="KINESINLIGHT"/>
</dbReference>
<dbReference type="Pfam" id="PF13424">
    <property type="entry name" value="TPR_12"/>
    <property type="match status" value="3"/>
</dbReference>
<sequence>RRALAIDEASFGPDHPSVAISLNNLAQLFKVTNRLAEAEPLTRRALAIDEASFGPDHPSVAISLNNLASLLQATNRLAEAEPLMRRALAIDEASFGPAHPEVAISLNNLAQLFQDTNQSAEAEPLMRRALAIDEASLGSDHPNVAIRLNNLALLLRATNRLAEAESLMRRALTITEASFGPDHPKVAIRLSNLASLLQATNRLAEAEPLMRRALAIDEASFGPDHPNVATSLNNLALLLKATNRLTEATALFQDYKTKRAVLPKRSATVIEVIASQKLPLDENDWLALRLRTFINESKLLPTGTEFKGMSADGPIFKDANGQTVTVTQLSDGFRSILSLAFELIRQLIRVYGLPAVFPPSGMHGVIELPGVVLIDEVDTHLHPTWQTRIGQWFTKCFPQLQFIVTTHSPLICRAVTETTGSIWRLPTPGQGQQAEEVTGTMRETLRLGTVLDAYGTGLFGGQEVEQAVEATEMLAKRARLSAKEAVGKATPAELAELRKLRQLSSSVDAEVEI</sequence>
<feature type="domain" description="ATPase AAA-type core" evidence="10">
    <location>
        <begin position="312"/>
        <end position="412"/>
    </location>
</feature>
<dbReference type="Pfam" id="PF13374">
    <property type="entry name" value="TPR_10"/>
    <property type="match status" value="1"/>
</dbReference>
<feature type="non-terminal residue" evidence="11">
    <location>
        <position position="1"/>
    </location>
</feature>
<dbReference type="PANTHER" id="PTHR45783:SF3">
    <property type="entry name" value="KINESIN LIGHT CHAIN"/>
    <property type="match status" value="1"/>
</dbReference>
<dbReference type="SUPFAM" id="SSF52540">
    <property type="entry name" value="P-loop containing nucleoside triphosphate hydrolases"/>
    <property type="match status" value="1"/>
</dbReference>
<organism evidence="11 12">
    <name type="scientific">Hymenobacter lucidus</name>
    <dbReference type="NCBI Taxonomy" id="2880930"/>
    <lineage>
        <taxon>Bacteria</taxon>
        <taxon>Pseudomonadati</taxon>
        <taxon>Bacteroidota</taxon>
        <taxon>Cytophagia</taxon>
        <taxon>Cytophagales</taxon>
        <taxon>Hymenobacteraceae</taxon>
        <taxon>Hymenobacter</taxon>
    </lineage>
</organism>
<keyword evidence="12" id="KW-1185">Reference proteome</keyword>
<dbReference type="Gene3D" id="3.40.50.300">
    <property type="entry name" value="P-loop containing nucleotide triphosphate hydrolases"/>
    <property type="match status" value="1"/>
</dbReference>
<keyword evidence="7" id="KW-0175">Coiled coil</keyword>
<dbReference type="SUPFAM" id="SSF48452">
    <property type="entry name" value="TPR-like"/>
    <property type="match status" value="2"/>
</dbReference>
<evidence type="ECO:0000256" key="3">
    <source>
        <dbReference type="ARBA" id="ARBA00022490"/>
    </source>
</evidence>
<keyword evidence="9" id="KW-0206">Cytoskeleton</keyword>
<evidence type="ECO:0000256" key="1">
    <source>
        <dbReference type="ARBA" id="ARBA00004245"/>
    </source>
</evidence>
<protein>
    <submittedName>
        <fullName evidence="11">Tetratricopeptide repeat protein</fullName>
    </submittedName>
</protein>
<dbReference type="InterPro" id="IPR027417">
    <property type="entry name" value="P-loop_NTPase"/>
</dbReference>
<evidence type="ECO:0000256" key="6">
    <source>
        <dbReference type="ARBA" id="ARBA00022803"/>
    </source>
</evidence>
<comment type="subcellular location">
    <subcellularLocation>
        <location evidence="1">Cytoplasm</location>
        <location evidence="1">Cytoskeleton</location>
    </subcellularLocation>
</comment>
<evidence type="ECO:0000256" key="8">
    <source>
        <dbReference type="ARBA" id="ARBA00023175"/>
    </source>
</evidence>
<dbReference type="PANTHER" id="PTHR45783">
    <property type="entry name" value="KINESIN LIGHT CHAIN"/>
    <property type="match status" value="1"/>
</dbReference>
<gene>
    <name evidence="11" type="ORF">LGH74_11565</name>
</gene>
<accession>A0ABS8ATC9</accession>
<proteinExistence type="inferred from homology"/>
<comment type="caution">
    <text evidence="11">The sequence shown here is derived from an EMBL/GenBank/DDBJ whole genome shotgun (WGS) entry which is preliminary data.</text>
</comment>
<dbReference type="SMART" id="SM00028">
    <property type="entry name" value="TPR"/>
    <property type="match status" value="5"/>
</dbReference>
<dbReference type="InterPro" id="IPR003959">
    <property type="entry name" value="ATPase_AAA_core"/>
</dbReference>
<dbReference type="Gene3D" id="1.25.40.10">
    <property type="entry name" value="Tetratricopeptide repeat domain"/>
    <property type="match status" value="2"/>
</dbReference>
<dbReference type="InterPro" id="IPR002151">
    <property type="entry name" value="Kinesin_light"/>
</dbReference>
<dbReference type="InterPro" id="IPR019734">
    <property type="entry name" value="TPR_rpt"/>
</dbReference>
<keyword evidence="8" id="KW-0505">Motor protein</keyword>
<evidence type="ECO:0000256" key="4">
    <source>
        <dbReference type="ARBA" id="ARBA00022701"/>
    </source>
</evidence>
<reference evidence="11" key="1">
    <citation type="submission" date="2021-10" db="EMBL/GenBank/DDBJ databases">
        <authorList>
            <person name="Dean J.D."/>
            <person name="Kim M.K."/>
            <person name="Newey C.N."/>
            <person name="Stoker T.S."/>
            <person name="Thompson D.W."/>
            <person name="Grose J.H."/>
        </authorList>
    </citation>
    <scope>NUCLEOTIDE SEQUENCE</scope>
    <source>
        <strain evidence="11">BT178</strain>
    </source>
</reference>